<name>A0A7W6FMQ6_9HYPH</name>
<protein>
    <submittedName>
        <fullName evidence="1">Uncharacterized protein</fullName>
    </submittedName>
</protein>
<comment type="caution">
    <text evidence="1">The sequence shown here is derived from an EMBL/GenBank/DDBJ whole genome shotgun (WGS) entry which is preliminary data.</text>
</comment>
<dbReference type="AlphaFoldDB" id="A0A7W6FMQ6"/>
<dbReference type="EMBL" id="JACIDG010000021">
    <property type="protein sequence ID" value="MBB3918771.1"/>
    <property type="molecule type" value="Genomic_DNA"/>
</dbReference>
<gene>
    <name evidence="1" type="ORF">GGQ65_006111</name>
</gene>
<accession>A0A7W6FMQ6</accession>
<reference evidence="1 2" key="1">
    <citation type="submission" date="2020-08" db="EMBL/GenBank/DDBJ databases">
        <title>Genomic Encyclopedia of Type Strains, Phase IV (KMG-IV): sequencing the most valuable type-strain genomes for metagenomic binning, comparative biology and taxonomic classification.</title>
        <authorList>
            <person name="Goeker M."/>
        </authorList>
    </citation>
    <scope>NUCLEOTIDE SEQUENCE [LARGE SCALE GENOMIC DNA]</scope>
    <source>
        <strain evidence="1 2">DSM 19331</strain>
    </source>
</reference>
<organism evidence="1 2">
    <name type="scientific">Rhizobium fabae</name>
    <dbReference type="NCBI Taxonomy" id="573179"/>
    <lineage>
        <taxon>Bacteria</taxon>
        <taxon>Pseudomonadati</taxon>
        <taxon>Pseudomonadota</taxon>
        <taxon>Alphaproteobacteria</taxon>
        <taxon>Hyphomicrobiales</taxon>
        <taxon>Rhizobiaceae</taxon>
        <taxon>Rhizobium/Agrobacterium group</taxon>
        <taxon>Rhizobium</taxon>
    </lineage>
</organism>
<sequence>MTVSCRRSASGSAALESEWFVDRPSSAIALRSRLRCPSKYRAAGGLLRSGRTELLHRPHSRGTPVRIARGRGVATKRQCPRQPPSPEFALRHTNEEVPTRHHHSVTTVMLLKR</sequence>
<proteinExistence type="predicted"/>
<evidence type="ECO:0000313" key="1">
    <source>
        <dbReference type="EMBL" id="MBB3918771.1"/>
    </source>
</evidence>
<evidence type="ECO:0000313" key="2">
    <source>
        <dbReference type="Proteomes" id="UP000545490"/>
    </source>
</evidence>
<dbReference type="Proteomes" id="UP000545490">
    <property type="component" value="Unassembled WGS sequence"/>
</dbReference>